<dbReference type="InterPro" id="IPR020568">
    <property type="entry name" value="Ribosomal_Su5_D2-typ_SF"/>
</dbReference>
<comment type="similarity">
    <text evidence="7">Belongs to the RnpA family.</text>
</comment>
<dbReference type="Pfam" id="PF00825">
    <property type="entry name" value="Ribonuclease_P"/>
    <property type="match status" value="1"/>
</dbReference>
<evidence type="ECO:0000256" key="4">
    <source>
        <dbReference type="ARBA" id="ARBA00022759"/>
    </source>
</evidence>
<dbReference type="NCBIfam" id="TIGR00188">
    <property type="entry name" value="rnpA"/>
    <property type="match status" value="1"/>
</dbReference>
<dbReference type="Gene3D" id="3.30.230.10">
    <property type="match status" value="1"/>
</dbReference>
<dbReference type="PANTHER" id="PTHR33992">
    <property type="entry name" value="RIBONUCLEASE P PROTEIN COMPONENT"/>
    <property type="match status" value="1"/>
</dbReference>
<evidence type="ECO:0000256" key="2">
    <source>
        <dbReference type="ARBA" id="ARBA00022694"/>
    </source>
</evidence>
<dbReference type="AlphaFoldDB" id="A0A066TLX8"/>
<evidence type="ECO:0000256" key="6">
    <source>
        <dbReference type="ARBA" id="ARBA00022884"/>
    </source>
</evidence>
<keyword evidence="6 7" id="KW-0694">RNA-binding</keyword>
<evidence type="ECO:0000256" key="8">
    <source>
        <dbReference type="NCBIfam" id="TIGR00188"/>
    </source>
</evidence>
<dbReference type="EC" id="3.1.26.5" evidence="7 8"/>
<dbReference type="OrthoDB" id="398329at2"/>
<name>A0A066TLX8_9NEIS</name>
<comment type="function">
    <text evidence="1 7">RNaseP catalyzes the removal of the 5'-leader sequence from pre-tRNA to produce the mature 5'-terminus. It can also cleave other RNA substrates such as 4.5S RNA. The protein component plays an auxiliary but essential role in vivo by binding to the 5'-leader sequence and broadening the substrate specificity of the ribozyme.</text>
</comment>
<dbReference type="InterPro" id="IPR000100">
    <property type="entry name" value="RNase_P"/>
</dbReference>
<evidence type="ECO:0000256" key="7">
    <source>
        <dbReference type="HAMAP-Rule" id="MF_00227"/>
    </source>
</evidence>
<evidence type="ECO:0000313" key="9">
    <source>
        <dbReference type="EMBL" id="KDN14542.1"/>
    </source>
</evidence>
<protein>
    <recommendedName>
        <fullName evidence="7 8">Ribonuclease P protein component</fullName>
        <shortName evidence="7">RNase P protein</shortName>
        <shortName evidence="7">RNaseP protein</shortName>
        <ecNumber evidence="7 8">3.1.26.5</ecNumber>
    </recommendedName>
    <alternativeName>
        <fullName evidence="7">Protein C5</fullName>
    </alternativeName>
</protein>
<keyword evidence="3 7" id="KW-0540">Nuclease</keyword>
<dbReference type="EMBL" id="JFZV01000006">
    <property type="protein sequence ID" value="KDN14542.1"/>
    <property type="molecule type" value="Genomic_DNA"/>
</dbReference>
<evidence type="ECO:0000313" key="10">
    <source>
        <dbReference type="Proteomes" id="UP000027170"/>
    </source>
</evidence>
<dbReference type="GO" id="GO:0001682">
    <property type="term" value="P:tRNA 5'-leader removal"/>
    <property type="evidence" value="ECO:0007669"/>
    <property type="project" value="UniProtKB-UniRule"/>
</dbReference>
<comment type="subunit">
    <text evidence="7">Consists of a catalytic RNA component (M1 or rnpB) and a protein subunit.</text>
</comment>
<reference evidence="9 10" key="1">
    <citation type="submission" date="2014-03" db="EMBL/GenBank/DDBJ databases">
        <title>The genomes of two eusocial bee gut symbionts.</title>
        <authorList>
            <person name="Kwong W.K."/>
            <person name="Engel P."/>
            <person name="Koch H."/>
            <person name="Moran N.A."/>
        </authorList>
    </citation>
    <scope>NUCLEOTIDE SEQUENCE [LARGE SCALE GENOMIC DNA]</scope>
    <source>
        <strain evidence="10">wkB29</strain>
    </source>
</reference>
<dbReference type="SUPFAM" id="SSF54211">
    <property type="entry name" value="Ribosomal protein S5 domain 2-like"/>
    <property type="match status" value="1"/>
</dbReference>
<dbReference type="GO" id="GO:0004526">
    <property type="term" value="F:ribonuclease P activity"/>
    <property type="evidence" value="ECO:0007669"/>
    <property type="project" value="UniProtKB-UniRule"/>
</dbReference>
<dbReference type="HAMAP" id="MF_00227">
    <property type="entry name" value="RNase_P"/>
    <property type="match status" value="1"/>
</dbReference>
<keyword evidence="5 7" id="KW-0378">Hydrolase</keyword>
<keyword evidence="4 7" id="KW-0255">Endonuclease</keyword>
<dbReference type="GO" id="GO:0000049">
    <property type="term" value="F:tRNA binding"/>
    <property type="evidence" value="ECO:0007669"/>
    <property type="project" value="UniProtKB-UniRule"/>
</dbReference>
<sequence>MDYHFGKKYRLLKTDDFSSVFALRCQKSRAWIQVFQARNALGFPRLGLIVAKKVARRANRRNYMKRVLREWFRLHRHELPPVDIIIRIRQPFRHTEYAGVVRTLQQLLVATDGCKATSQ</sequence>
<accession>A0A066TLX8</accession>
<dbReference type="RefSeq" id="WP_037407306.1">
    <property type="nucleotide sequence ID" value="NZ_CAJZCC010000008.1"/>
</dbReference>
<dbReference type="GO" id="GO:0030677">
    <property type="term" value="C:ribonuclease P complex"/>
    <property type="evidence" value="ECO:0007669"/>
    <property type="project" value="TreeGrafter"/>
</dbReference>
<dbReference type="Proteomes" id="UP000027170">
    <property type="component" value="Unassembled WGS sequence"/>
</dbReference>
<dbReference type="PANTHER" id="PTHR33992:SF1">
    <property type="entry name" value="RIBONUCLEASE P PROTEIN COMPONENT"/>
    <property type="match status" value="1"/>
</dbReference>
<keyword evidence="2 7" id="KW-0819">tRNA processing</keyword>
<organism evidence="9 10">
    <name type="scientific">Snodgrassella communis</name>
    <dbReference type="NCBI Taxonomy" id="2946699"/>
    <lineage>
        <taxon>Bacteria</taxon>
        <taxon>Pseudomonadati</taxon>
        <taxon>Pseudomonadota</taxon>
        <taxon>Betaproteobacteria</taxon>
        <taxon>Neisseriales</taxon>
        <taxon>Neisseriaceae</taxon>
        <taxon>Snodgrassella</taxon>
    </lineage>
</organism>
<dbReference type="eggNOG" id="COG0594">
    <property type="taxonomic scope" value="Bacteria"/>
</dbReference>
<dbReference type="GeneID" id="75157335"/>
<comment type="caution">
    <text evidence="9">The sequence shown here is derived from an EMBL/GenBank/DDBJ whole genome shotgun (WGS) entry which is preliminary data.</text>
</comment>
<evidence type="ECO:0000256" key="1">
    <source>
        <dbReference type="ARBA" id="ARBA00002663"/>
    </source>
</evidence>
<dbReference type="InterPro" id="IPR014721">
    <property type="entry name" value="Ribsml_uS5_D2-typ_fold_subgr"/>
</dbReference>
<gene>
    <name evidence="7" type="primary">rnpA</name>
    <name evidence="9" type="ORF">SALWKB29_1332</name>
</gene>
<comment type="catalytic activity">
    <reaction evidence="7">
        <text>Endonucleolytic cleavage of RNA, removing 5'-extranucleotides from tRNA precursor.</text>
        <dbReference type="EC" id="3.1.26.5"/>
    </reaction>
</comment>
<dbReference type="InterPro" id="IPR020539">
    <property type="entry name" value="RNase_P_CS"/>
</dbReference>
<evidence type="ECO:0000256" key="3">
    <source>
        <dbReference type="ARBA" id="ARBA00022722"/>
    </source>
</evidence>
<evidence type="ECO:0000256" key="5">
    <source>
        <dbReference type="ARBA" id="ARBA00022801"/>
    </source>
</evidence>
<keyword evidence="10" id="KW-1185">Reference proteome</keyword>
<proteinExistence type="inferred from homology"/>
<dbReference type="PROSITE" id="PS00648">
    <property type="entry name" value="RIBONUCLEASE_P"/>
    <property type="match status" value="1"/>
</dbReference>
<dbReference type="GO" id="GO:0042781">
    <property type="term" value="F:3'-tRNA processing endoribonuclease activity"/>
    <property type="evidence" value="ECO:0007669"/>
    <property type="project" value="TreeGrafter"/>
</dbReference>